<organism evidence="1 2">
    <name type="scientific">Romanomermis culicivorax</name>
    <name type="common">Nematode worm</name>
    <dbReference type="NCBI Taxonomy" id="13658"/>
    <lineage>
        <taxon>Eukaryota</taxon>
        <taxon>Metazoa</taxon>
        <taxon>Ecdysozoa</taxon>
        <taxon>Nematoda</taxon>
        <taxon>Enoplea</taxon>
        <taxon>Dorylaimia</taxon>
        <taxon>Mermithida</taxon>
        <taxon>Mermithoidea</taxon>
        <taxon>Mermithidae</taxon>
        <taxon>Romanomermis</taxon>
    </lineage>
</organism>
<dbReference type="AlphaFoldDB" id="A0A915JCW2"/>
<proteinExistence type="predicted"/>
<dbReference type="WBParaSite" id="nRc.2.0.1.t24002-RA">
    <property type="protein sequence ID" value="nRc.2.0.1.t24002-RA"/>
    <property type="gene ID" value="nRc.2.0.1.g24002"/>
</dbReference>
<dbReference type="Proteomes" id="UP000887565">
    <property type="component" value="Unplaced"/>
</dbReference>
<protein>
    <submittedName>
        <fullName evidence="2">Uncharacterized protein</fullName>
    </submittedName>
</protein>
<reference evidence="2" key="1">
    <citation type="submission" date="2022-11" db="UniProtKB">
        <authorList>
            <consortium name="WormBaseParasite"/>
        </authorList>
    </citation>
    <scope>IDENTIFICATION</scope>
</reference>
<name>A0A915JCW2_ROMCU</name>
<evidence type="ECO:0000313" key="1">
    <source>
        <dbReference type="Proteomes" id="UP000887565"/>
    </source>
</evidence>
<accession>A0A915JCW2</accession>
<sequence>MKTEKQTRTGRQGDTGANERAVQFCVVDIQATVDHPLYYRCTQLHAPILSAVTSNWLNLFCTANPMDIL</sequence>
<keyword evidence="1" id="KW-1185">Reference proteome</keyword>
<evidence type="ECO:0000313" key="2">
    <source>
        <dbReference type="WBParaSite" id="nRc.2.0.1.t24002-RA"/>
    </source>
</evidence>